<feature type="domain" description="SAICAR synthetase/ADE2 N-terminal" evidence="9">
    <location>
        <begin position="48"/>
        <end position="273"/>
    </location>
</feature>
<reference evidence="10 13" key="2">
    <citation type="submission" date="2018-06" db="EMBL/GenBank/DDBJ databases">
        <authorList>
            <consortium name="Pathogen Informatics"/>
            <person name="Doyle S."/>
        </authorList>
    </citation>
    <scope>NUCLEOTIDE SEQUENCE [LARGE SCALE GENOMIC DNA]</scope>
    <source>
        <strain evidence="10 13">NCTC12714</strain>
    </source>
</reference>
<evidence type="ECO:0000313" key="12">
    <source>
        <dbReference type="Proteomes" id="UP000029922"/>
    </source>
</evidence>
<evidence type="ECO:0000313" key="11">
    <source>
        <dbReference type="EMBL" id="TLE00927.1"/>
    </source>
</evidence>
<dbReference type="Proteomes" id="UP000255139">
    <property type="component" value="Unassembled WGS sequence"/>
</dbReference>
<dbReference type="RefSeq" id="WP_052089471.1">
    <property type="nucleotide sequence ID" value="NZ_FZML01000019.1"/>
</dbReference>
<evidence type="ECO:0000256" key="5">
    <source>
        <dbReference type="ARBA" id="ARBA00022755"/>
    </source>
</evidence>
<evidence type="ECO:0000256" key="2">
    <source>
        <dbReference type="ARBA" id="ARBA00010190"/>
    </source>
</evidence>
<protein>
    <recommendedName>
        <fullName evidence="8">Phosphoribosylaminoimidazole-succinocarboxamide synthase</fullName>
        <ecNumber evidence="8">6.3.2.6</ecNumber>
    </recommendedName>
    <alternativeName>
        <fullName evidence="8">SAICAR synthetase</fullName>
    </alternativeName>
</protein>
<accession>A0A377PVN3</accession>
<evidence type="ECO:0000256" key="1">
    <source>
        <dbReference type="ARBA" id="ARBA00004672"/>
    </source>
</evidence>
<dbReference type="PROSITE" id="PS01058">
    <property type="entry name" value="SAICAR_SYNTHETASE_2"/>
    <property type="match status" value="1"/>
</dbReference>
<dbReference type="NCBIfam" id="TIGR00081">
    <property type="entry name" value="purC"/>
    <property type="match status" value="1"/>
</dbReference>
<dbReference type="PROSITE" id="PS01057">
    <property type="entry name" value="SAICAR_SYNTHETASE_1"/>
    <property type="match status" value="1"/>
</dbReference>
<dbReference type="EMBL" id="JRPD02000004">
    <property type="protein sequence ID" value="TLE00927.1"/>
    <property type="molecule type" value="Genomic_DNA"/>
</dbReference>
<keyword evidence="3 8" id="KW-0436">Ligase</keyword>
<dbReference type="Gene3D" id="3.30.200.20">
    <property type="entry name" value="Phosphorylase Kinase, domain 1"/>
    <property type="match status" value="1"/>
</dbReference>
<proteinExistence type="inferred from homology"/>
<gene>
    <name evidence="8 10" type="primary">purC</name>
    <name evidence="11" type="ORF">LS73_003240</name>
    <name evidence="10" type="ORF">NCTC12714_01516</name>
</gene>
<name>A0A377PVN3_9HELI</name>
<organism evidence="10 13">
    <name type="scientific">Helicobacter muridarum</name>
    <dbReference type="NCBI Taxonomy" id="216"/>
    <lineage>
        <taxon>Bacteria</taxon>
        <taxon>Pseudomonadati</taxon>
        <taxon>Campylobacterota</taxon>
        <taxon>Epsilonproteobacteria</taxon>
        <taxon>Campylobacterales</taxon>
        <taxon>Helicobacteraceae</taxon>
        <taxon>Helicobacter</taxon>
    </lineage>
</organism>
<dbReference type="STRING" id="216.LS73_01475"/>
<dbReference type="OrthoDB" id="9801549at2"/>
<dbReference type="EC" id="6.3.2.6" evidence="8"/>
<dbReference type="CDD" id="cd01415">
    <property type="entry name" value="SAICAR_synt_PurC"/>
    <property type="match status" value="1"/>
</dbReference>
<dbReference type="InterPro" id="IPR018236">
    <property type="entry name" value="SAICAR_synthetase_CS"/>
</dbReference>
<evidence type="ECO:0000259" key="9">
    <source>
        <dbReference type="Pfam" id="PF01259"/>
    </source>
</evidence>
<keyword evidence="5 8" id="KW-0658">Purine biosynthesis</keyword>
<dbReference type="HAMAP" id="MF_00137">
    <property type="entry name" value="SAICAR_synth"/>
    <property type="match status" value="1"/>
</dbReference>
<reference evidence="11 12" key="1">
    <citation type="journal article" date="2014" name="Genome Announc.">
        <title>Draft genome sequences of eight enterohepatic helicobacter species isolated from both laboratory and wild rodents.</title>
        <authorList>
            <person name="Sheh A."/>
            <person name="Shen Z."/>
            <person name="Fox J.G."/>
        </authorList>
    </citation>
    <scope>NUCLEOTIDE SEQUENCE [LARGE SCALE GENOMIC DNA]</scope>
    <source>
        <strain evidence="11 12">ST1</strain>
    </source>
</reference>
<dbReference type="InterPro" id="IPR050089">
    <property type="entry name" value="SAICAR_synthetase"/>
</dbReference>
<evidence type="ECO:0000256" key="3">
    <source>
        <dbReference type="ARBA" id="ARBA00022598"/>
    </source>
</evidence>
<evidence type="ECO:0000256" key="6">
    <source>
        <dbReference type="ARBA" id="ARBA00022840"/>
    </source>
</evidence>
<dbReference type="FunFam" id="3.30.470.20:FF:000006">
    <property type="entry name" value="Phosphoribosylaminoimidazole-succinocarboxamide synthase"/>
    <property type="match status" value="1"/>
</dbReference>
<evidence type="ECO:0000256" key="7">
    <source>
        <dbReference type="ARBA" id="ARBA00048475"/>
    </source>
</evidence>
<dbReference type="AlphaFoldDB" id="A0A377PVN3"/>
<evidence type="ECO:0000313" key="10">
    <source>
        <dbReference type="EMBL" id="STQ86705.1"/>
    </source>
</evidence>
<dbReference type="PANTHER" id="PTHR43599:SF3">
    <property type="entry name" value="SI:DKEY-6E2.2"/>
    <property type="match status" value="1"/>
</dbReference>
<evidence type="ECO:0000256" key="8">
    <source>
        <dbReference type="HAMAP-Rule" id="MF_00137"/>
    </source>
</evidence>
<comment type="similarity">
    <text evidence="2 8">Belongs to the SAICAR synthetase family.</text>
</comment>
<dbReference type="InterPro" id="IPR033934">
    <property type="entry name" value="SAICAR_synt_PurC"/>
</dbReference>
<dbReference type="Pfam" id="PF01259">
    <property type="entry name" value="SAICAR_synt"/>
    <property type="match status" value="1"/>
</dbReference>
<dbReference type="Gene3D" id="3.30.470.20">
    <property type="entry name" value="ATP-grasp fold, B domain"/>
    <property type="match status" value="1"/>
</dbReference>
<dbReference type="InterPro" id="IPR001636">
    <property type="entry name" value="SAICAR_synth"/>
</dbReference>
<keyword evidence="4 8" id="KW-0547">Nucleotide-binding</keyword>
<keyword evidence="13" id="KW-1185">Reference proteome</keyword>
<dbReference type="Proteomes" id="UP000029922">
    <property type="component" value="Unassembled WGS sequence"/>
</dbReference>
<dbReference type="GO" id="GO:0005524">
    <property type="term" value="F:ATP binding"/>
    <property type="evidence" value="ECO:0007669"/>
    <property type="project" value="UniProtKB-KW"/>
</dbReference>
<dbReference type="InterPro" id="IPR028923">
    <property type="entry name" value="SAICAR_synt/ADE2_N"/>
</dbReference>
<comment type="catalytic activity">
    <reaction evidence="7 8">
        <text>5-amino-1-(5-phospho-D-ribosyl)imidazole-4-carboxylate + L-aspartate + ATP = (2S)-2-[5-amino-1-(5-phospho-beta-D-ribosyl)imidazole-4-carboxamido]succinate + ADP + phosphate + 2 H(+)</text>
        <dbReference type="Rhea" id="RHEA:22628"/>
        <dbReference type="ChEBI" id="CHEBI:15378"/>
        <dbReference type="ChEBI" id="CHEBI:29991"/>
        <dbReference type="ChEBI" id="CHEBI:30616"/>
        <dbReference type="ChEBI" id="CHEBI:43474"/>
        <dbReference type="ChEBI" id="CHEBI:58443"/>
        <dbReference type="ChEBI" id="CHEBI:77657"/>
        <dbReference type="ChEBI" id="CHEBI:456216"/>
        <dbReference type="EC" id="6.3.2.6"/>
    </reaction>
</comment>
<dbReference type="GO" id="GO:0004639">
    <property type="term" value="F:phosphoribosylaminoimidazolesuccinocarboxamide synthase activity"/>
    <property type="evidence" value="ECO:0007669"/>
    <property type="project" value="UniProtKB-UniRule"/>
</dbReference>
<comment type="pathway">
    <text evidence="1 8">Purine metabolism; IMP biosynthesis via de novo pathway; 5-amino-1-(5-phospho-D-ribosyl)imidazole-4-carboxamide from 5-amino-1-(5-phospho-D-ribosyl)imidazole-4-carboxylate: step 1/2.</text>
</comment>
<keyword evidence="6 8" id="KW-0067">ATP-binding</keyword>
<evidence type="ECO:0000256" key="4">
    <source>
        <dbReference type="ARBA" id="ARBA00022741"/>
    </source>
</evidence>
<evidence type="ECO:0000313" key="13">
    <source>
        <dbReference type="Proteomes" id="UP000255139"/>
    </source>
</evidence>
<dbReference type="UniPathway" id="UPA00074">
    <property type="reaction ID" value="UER00131"/>
</dbReference>
<dbReference type="GO" id="GO:0006189">
    <property type="term" value="P:'de novo' IMP biosynthetic process"/>
    <property type="evidence" value="ECO:0007669"/>
    <property type="project" value="UniProtKB-UniRule"/>
</dbReference>
<dbReference type="SUPFAM" id="SSF56104">
    <property type="entry name" value="SAICAR synthase-like"/>
    <property type="match status" value="1"/>
</dbReference>
<dbReference type="PANTHER" id="PTHR43599">
    <property type="entry name" value="MULTIFUNCTIONAL PROTEIN ADE2"/>
    <property type="match status" value="1"/>
</dbReference>
<sequence>MSNSISTLINKSINTHNLLYEGKGKKLYKIDNELLSQLEQNIQDKNIKTDELILCIFKDDLTAFNAQKKSNEKGKGELNCQISTKIFNLLEKANIKTHYVCLQSSILNELPNDIMFCKKVNIIPIEVVTRNIATGSLVKRLGIQEKTIIKNTPLNSPLVEFYYKDDSLNDPIVTESHCILMNIATSSELKTLSNLALSINNILLEYFEKIDLTLVDFKLEFGKDSNDNIILADEISPDSCRLWDKTTGRKMDKDRFREDLGNIQATYKEVLQRLLNSN</sequence>
<dbReference type="EMBL" id="UGJE01000002">
    <property type="protein sequence ID" value="STQ86705.1"/>
    <property type="molecule type" value="Genomic_DNA"/>
</dbReference>
<dbReference type="GO" id="GO:0009236">
    <property type="term" value="P:cobalamin biosynthetic process"/>
    <property type="evidence" value="ECO:0007669"/>
    <property type="project" value="InterPro"/>
</dbReference>